<dbReference type="SUPFAM" id="SSF47413">
    <property type="entry name" value="lambda repressor-like DNA-binding domains"/>
    <property type="match status" value="1"/>
</dbReference>
<feature type="region of interest" description="Disordered" evidence="2">
    <location>
        <begin position="61"/>
        <end position="90"/>
    </location>
</feature>
<dbReference type="PANTHER" id="PTHR46558:SF11">
    <property type="entry name" value="HTH-TYPE TRANSCRIPTIONAL REGULATOR XRE"/>
    <property type="match status" value="1"/>
</dbReference>
<dbReference type="KEGG" id="bacg:D2962_08385"/>
<evidence type="ECO:0000313" key="4">
    <source>
        <dbReference type="EMBL" id="AYO30640.1"/>
    </source>
</evidence>
<protein>
    <submittedName>
        <fullName evidence="4">XRE family transcriptional regulator</fullName>
    </submittedName>
</protein>
<dbReference type="InterPro" id="IPR010982">
    <property type="entry name" value="Lambda_DNA-bd_dom_sf"/>
</dbReference>
<evidence type="ECO:0000313" key="5">
    <source>
        <dbReference type="Proteomes" id="UP000280960"/>
    </source>
</evidence>
<keyword evidence="1" id="KW-0238">DNA-binding</keyword>
<dbReference type="AlphaFoldDB" id="A0A3G2R5C0"/>
<dbReference type="Gene3D" id="1.10.260.40">
    <property type="entry name" value="lambda repressor-like DNA-binding domains"/>
    <property type="match status" value="1"/>
</dbReference>
<evidence type="ECO:0000259" key="3">
    <source>
        <dbReference type="PROSITE" id="PS50943"/>
    </source>
</evidence>
<sequence>MIGERLKKLREKHGLLQRQLADMLKLTQQTISLYESNQREPDAETLRKIADFFNTTTDYLLARTDDPTPPEEHSTADKNTSTPWWEKDEPPTDIELEEFIKNQSNIKLMGNPLDEKTKDDVIMFLRAAHEFIKQKRKAEESAGEKDKK</sequence>
<evidence type="ECO:0000256" key="2">
    <source>
        <dbReference type="SAM" id="MobiDB-lite"/>
    </source>
</evidence>
<gene>
    <name evidence="4" type="ORF">D2962_08385</name>
</gene>
<proteinExistence type="predicted"/>
<reference evidence="4 5" key="1">
    <citation type="submission" date="2018-10" db="EMBL/GenBank/DDBJ databases">
        <authorList>
            <person name="Zhang X."/>
        </authorList>
    </citation>
    <scope>NUCLEOTIDE SEQUENCE [LARGE SCALE GENOMIC DNA]</scope>
    <source>
        <strain evidence="4 5">SK-G1</strain>
    </source>
</reference>
<dbReference type="GO" id="GO:0003677">
    <property type="term" value="F:DNA binding"/>
    <property type="evidence" value="ECO:0007669"/>
    <property type="project" value="UniProtKB-KW"/>
</dbReference>
<dbReference type="PROSITE" id="PS50943">
    <property type="entry name" value="HTH_CROC1"/>
    <property type="match status" value="1"/>
</dbReference>
<accession>A0A3G2R5C0</accession>
<evidence type="ECO:0000256" key="1">
    <source>
        <dbReference type="ARBA" id="ARBA00023125"/>
    </source>
</evidence>
<feature type="compositionally biased region" description="Basic and acidic residues" evidence="2">
    <location>
        <begin position="63"/>
        <end position="76"/>
    </location>
</feature>
<organism evidence="4 5">
    <name type="scientific">Biomaibacter acetigenes</name>
    <dbReference type="NCBI Taxonomy" id="2316383"/>
    <lineage>
        <taxon>Bacteria</taxon>
        <taxon>Bacillati</taxon>
        <taxon>Bacillota</taxon>
        <taxon>Clostridia</taxon>
        <taxon>Thermosediminibacterales</taxon>
        <taxon>Tepidanaerobacteraceae</taxon>
        <taxon>Biomaibacter</taxon>
    </lineage>
</organism>
<dbReference type="EMBL" id="CP033169">
    <property type="protein sequence ID" value="AYO30640.1"/>
    <property type="molecule type" value="Genomic_DNA"/>
</dbReference>
<dbReference type="CDD" id="cd00093">
    <property type="entry name" value="HTH_XRE"/>
    <property type="match status" value="1"/>
</dbReference>
<keyword evidence="5" id="KW-1185">Reference proteome</keyword>
<dbReference type="PANTHER" id="PTHR46558">
    <property type="entry name" value="TRACRIPTIONAL REGULATORY PROTEIN-RELATED-RELATED"/>
    <property type="match status" value="1"/>
</dbReference>
<dbReference type="RefSeq" id="WP_122014730.1">
    <property type="nucleotide sequence ID" value="NZ_CP033169.1"/>
</dbReference>
<dbReference type="Proteomes" id="UP000280960">
    <property type="component" value="Chromosome"/>
</dbReference>
<dbReference type="SMART" id="SM00530">
    <property type="entry name" value="HTH_XRE"/>
    <property type="match status" value="1"/>
</dbReference>
<dbReference type="Pfam" id="PF01381">
    <property type="entry name" value="HTH_3"/>
    <property type="match status" value="1"/>
</dbReference>
<name>A0A3G2R5C0_9FIRM</name>
<dbReference type="InterPro" id="IPR001387">
    <property type="entry name" value="Cro/C1-type_HTH"/>
</dbReference>
<feature type="domain" description="HTH cro/C1-type" evidence="3">
    <location>
        <begin position="6"/>
        <end position="60"/>
    </location>
</feature>